<dbReference type="VEuPathDB" id="VectorBase:GBRI036202"/>
<dbReference type="EnsemblMetazoa" id="GBRI036202-RA">
    <property type="protein sequence ID" value="GBRI036202-PA"/>
    <property type="gene ID" value="GBRI036202"/>
</dbReference>
<reference evidence="3" key="1">
    <citation type="submission" date="2014-03" db="EMBL/GenBank/DDBJ databases">
        <authorList>
            <person name="Aksoy S."/>
            <person name="Warren W."/>
            <person name="Wilson R.K."/>
        </authorList>
    </citation>
    <scope>NUCLEOTIDE SEQUENCE [LARGE SCALE GENOMIC DNA]</scope>
    <source>
        <strain evidence="3">IAEA</strain>
    </source>
</reference>
<dbReference type="CDD" id="cd23992">
    <property type="entry name" value="PBP_GOBP"/>
    <property type="match status" value="1"/>
</dbReference>
<feature type="chain" id="PRO_5017750140" evidence="1">
    <location>
        <begin position="20"/>
        <end position="147"/>
    </location>
</feature>
<keyword evidence="1" id="KW-0732">Signal</keyword>
<accession>A0A1A9WXM3</accession>
<dbReference type="InterPro" id="IPR036728">
    <property type="entry name" value="PBP_GOBP_sf"/>
</dbReference>
<sequence>MKVWILVLIALGAMTVIDAQLQPQRPKVTDEVILLFRKRACLQEEDLPENTIPGHDTLNVLSSMLQLEQELVPYGAKCFLRCWLKKIDILSSGFIINKPGKKQDIECQNSGRAMAKDNECEFAFAYLKCDHTIDLGDSRYVSVTNYK</sequence>
<dbReference type="Gene3D" id="1.10.238.20">
    <property type="entry name" value="Pheromone/general odorant binding protein domain"/>
    <property type="match status" value="1"/>
</dbReference>
<dbReference type="AlphaFoldDB" id="A0A1A9WXM3"/>
<dbReference type="SUPFAM" id="SSF47565">
    <property type="entry name" value="Insect pheromone/odorant-binding proteins"/>
    <property type="match status" value="1"/>
</dbReference>
<dbReference type="GO" id="GO:0005549">
    <property type="term" value="F:odorant binding"/>
    <property type="evidence" value="ECO:0007669"/>
    <property type="project" value="InterPro"/>
</dbReference>
<name>A0A1A9WXM3_9MUSC</name>
<evidence type="ECO:0000313" key="3">
    <source>
        <dbReference type="Proteomes" id="UP000091820"/>
    </source>
</evidence>
<evidence type="ECO:0000256" key="1">
    <source>
        <dbReference type="SAM" id="SignalP"/>
    </source>
</evidence>
<dbReference type="Proteomes" id="UP000091820">
    <property type="component" value="Unassembled WGS sequence"/>
</dbReference>
<proteinExistence type="predicted"/>
<organism evidence="2 3">
    <name type="scientific">Glossina brevipalpis</name>
    <dbReference type="NCBI Taxonomy" id="37001"/>
    <lineage>
        <taxon>Eukaryota</taxon>
        <taxon>Metazoa</taxon>
        <taxon>Ecdysozoa</taxon>
        <taxon>Arthropoda</taxon>
        <taxon>Hexapoda</taxon>
        <taxon>Insecta</taxon>
        <taxon>Pterygota</taxon>
        <taxon>Neoptera</taxon>
        <taxon>Endopterygota</taxon>
        <taxon>Diptera</taxon>
        <taxon>Brachycera</taxon>
        <taxon>Muscomorpha</taxon>
        <taxon>Hippoboscoidea</taxon>
        <taxon>Glossinidae</taxon>
        <taxon>Glossina</taxon>
    </lineage>
</organism>
<reference evidence="2" key="2">
    <citation type="submission" date="2020-05" db="UniProtKB">
        <authorList>
            <consortium name="EnsemblMetazoa"/>
        </authorList>
    </citation>
    <scope>IDENTIFICATION</scope>
    <source>
        <strain evidence="2">IAEA</strain>
    </source>
</reference>
<protein>
    <submittedName>
        <fullName evidence="2">Uncharacterized protein</fullName>
    </submittedName>
</protein>
<feature type="signal peptide" evidence="1">
    <location>
        <begin position="1"/>
        <end position="19"/>
    </location>
</feature>
<keyword evidence="3" id="KW-1185">Reference proteome</keyword>
<evidence type="ECO:0000313" key="2">
    <source>
        <dbReference type="EnsemblMetazoa" id="GBRI036202-PA"/>
    </source>
</evidence>